<proteinExistence type="predicted"/>
<dbReference type="EMBL" id="JAFCMP010000112">
    <property type="protein sequence ID" value="KAG5186534.1"/>
    <property type="molecule type" value="Genomic_DNA"/>
</dbReference>
<protein>
    <submittedName>
        <fullName evidence="2">Uncharacterized protein</fullName>
    </submittedName>
</protein>
<dbReference type="AlphaFoldDB" id="A0A836CI96"/>
<keyword evidence="1" id="KW-0175">Coiled coil</keyword>
<gene>
    <name evidence="2" type="ORF">JKP88DRAFT_309888</name>
</gene>
<comment type="caution">
    <text evidence="2">The sequence shown here is derived from an EMBL/GenBank/DDBJ whole genome shotgun (WGS) entry which is preliminary data.</text>
</comment>
<evidence type="ECO:0000313" key="2">
    <source>
        <dbReference type="EMBL" id="KAG5186534.1"/>
    </source>
</evidence>
<evidence type="ECO:0000256" key="1">
    <source>
        <dbReference type="SAM" id="Coils"/>
    </source>
</evidence>
<accession>A0A836CI96</accession>
<feature type="coiled-coil region" evidence="1">
    <location>
        <begin position="349"/>
        <end position="383"/>
    </location>
</feature>
<feature type="coiled-coil region" evidence="1">
    <location>
        <begin position="412"/>
        <end position="439"/>
    </location>
</feature>
<sequence length="445" mass="49311">MPPEPLNKDPYKCSAYRLQYTSALRPAEAQELVLQAAARVQSARAVAEAPGYVAINMPSRSCRAHYHEVAAKLRAQCGETVSLVQPEQNNRIIGQEEIRRIFAAAPAATAAPMVSLLPLSRAPGVADGAVVPVSMRGATSMSLDPDPFQAFNNQRLHDLIDNNHRPQKQWNGYIIKIYFTPLLFQLRLPDNQFQRVSYLRTTSDSVLAPDFYLFVHLKIGCKPTRDGIISFLATMNKDSMGDLCDEGWLMVTDQGGVRTLWPAASDVEVPQAVAARGFGLDNAAMLGCITEAATRNVAHAIKYGSEQQVCDTIVAFAPGAPQQALAVLKRLFVEHGADVLEKVLGRYACDAAKEEAERLRAGIAAAKREAKELQIQHSMLISDLGKLRARQHQECHTLRAGLRPRQQEAQHNDDHRSQLDNVLKEQQRLREQYDAALERCDIMQD</sequence>
<reference evidence="2" key="1">
    <citation type="submission" date="2021-02" db="EMBL/GenBank/DDBJ databases">
        <title>First Annotated Genome of the Yellow-green Alga Tribonema minus.</title>
        <authorList>
            <person name="Mahan K.M."/>
        </authorList>
    </citation>
    <scope>NUCLEOTIDE SEQUENCE</scope>
    <source>
        <strain evidence="2">UTEX B ZZ1240</strain>
    </source>
</reference>
<name>A0A836CI96_9STRA</name>
<dbReference type="Proteomes" id="UP000664859">
    <property type="component" value="Unassembled WGS sequence"/>
</dbReference>
<keyword evidence="3" id="KW-1185">Reference proteome</keyword>
<organism evidence="2 3">
    <name type="scientific">Tribonema minus</name>
    <dbReference type="NCBI Taxonomy" id="303371"/>
    <lineage>
        <taxon>Eukaryota</taxon>
        <taxon>Sar</taxon>
        <taxon>Stramenopiles</taxon>
        <taxon>Ochrophyta</taxon>
        <taxon>PX clade</taxon>
        <taxon>Xanthophyceae</taxon>
        <taxon>Tribonematales</taxon>
        <taxon>Tribonemataceae</taxon>
        <taxon>Tribonema</taxon>
    </lineage>
</organism>
<evidence type="ECO:0000313" key="3">
    <source>
        <dbReference type="Proteomes" id="UP000664859"/>
    </source>
</evidence>